<proteinExistence type="predicted"/>
<dbReference type="SUPFAM" id="SSF56300">
    <property type="entry name" value="Metallo-dependent phosphatases"/>
    <property type="match status" value="1"/>
</dbReference>
<dbReference type="EMBL" id="JACOFW010000005">
    <property type="protein sequence ID" value="MBC3807033.1"/>
    <property type="molecule type" value="Genomic_DNA"/>
</dbReference>
<dbReference type="PANTHER" id="PTHR42850:SF4">
    <property type="entry name" value="ZINC-DEPENDENT ENDOPOLYPHOSPHATASE"/>
    <property type="match status" value="1"/>
</dbReference>
<dbReference type="Proteomes" id="UP000648257">
    <property type="component" value="Unassembled WGS sequence"/>
</dbReference>
<evidence type="ECO:0000259" key="1">
    <source>
        <dbReference type="Pfam" id="PF00149"/>
    </source>
</evidence>
<dbReference type="PRINTS" id="PR00114">
    <property type="entry name" value="STPHPHTASE"/>
</dbReference>
<evidence type="ECO:0000313" key="3">
    <source>
        <dbReference type="Proteomes" id="UP000648257"/>
    </source>
</evidence>
<dbReference type="InterPro" id="IPR029052">
    <property type="entry name" value="Metallo-depent_PP-like"/>
</dbReference>
<dbReference type="InterPro" id="IPR006186">
    <property type="entry name" value="Ser/Thr-sp_prot-phosphatase"/>
</dbReference>
<dbReference type="PANTHER" id="PTHR42850">
    <property type="entry name" value="METALLOPHOSPHOESTERASE"/>
    <property type="match status" value="1"/>
</dbReference>
<feature type="domain" description="Calcineurin-like phosphoesterase" evidence="1">
    <location>
        <begin position="13"/>
        <end position="169"/>
    </location>
</feature>
<accession>A0ABR6X244</accession>
<dbReference type="InterPro" id="IPR004843">
    <property type="entry name" value="Calcineurin-like_PHP"/>
</dbReference>
<organism evidence="2 3">
    <name type="scientific">Undibacterium seohonense</name>
    <dbReference type="NCBI Taxonomy" id="1344950"/>
    <lineage>
        <taxon>Bacteria</taxon>
        <taxon>Pseudomonadati</taxon>
        <taxon>Pseudomonadota</taxon>
        <taxon>Betaproteobacteria</taxon>
        <taxon>Burkholderiales</taxon>
        <taxon>Oxalobacteraceae</taxon>
        <taxon>Undibacterium</taxon>
    </lineage>
</organism>
<keyword evidence="3" id="KW-1185">Reference proteome</keyword>
<protein>
    <submittedName>
        <fullName evidence="2">Metallophosphoesterase</fullName>
    </submittedName>
</protein>
<reference evidence="2 3" key="1">
    <citation type="submission" date="2020-08" db="EMBL/GenBank/DDBJ databases">
        <title>Novel species isolated from subtropical streams in China.</title>
        <authorList>
            <person name="Lu H."/>
        </authorList>
    </citation>
    <scope>NUCLEOTIDE SEQUENCE [LARGE SCALE GENOMIC DNA]</scope>
    <source>
        <strain evidence="2 3">KACC 16656</strain>
    </source>
</reference>
<name>A0ABR6X244_9BURK</name>
<dbReference type="Gene3D" id="3.60.21.10">
    <property type="match status" value="1"/>
</dbReference>
<evidence type="ECO:0000313" key="2">
    <source>
        <dbReference type="EMBL" id="MBC3807033.1"/>
    </source>
</evidence>
<comment type="caution">
    <text evidence="2">The sequence shown here is derived from an EMBL/GenBank/DDBJ whole genome shotgun (WGS) entry which is preliminary data.</text>
</comment>
<sequence>MQELIQTLPLGPLDIIGDIHGEIDSLRQLLKELDYDEEGNHPDNRLLVFVGDYCDRGPDSPAVIALVAKLVKAKRAFAILGNHELNLLRNDAKDGSGWYFDSQDAHDQEKFAPYQRASEQERQEIRNFLLSLPIALERNDIRIVHAAWDSDAIARVRATKDKPLLELYQEWHSATQVKLTEIKPLVEQEKQTWPHDLKHKHHAPPMLHAHAQKDVINQNHNPLRVLTSGLEREAEESFYTSGKWRFAERVQWWNEYNEDTPVVIGHYWRQPHKIDRSIIGKGDANLFADIEPDAWHGKHRNVFCVDFSVGGKWSARKYDIATAHHFRLGALRWPEGNLLFSETEK</sequence>
<dbReference type="InterPro" id="IPR050126">
    <property type="entry name" value="Ap4A_hydrolase"/>
</dbReference>
<gene>
    <name evidence="2" type="ORF">H8K52_06710</name>
</gene>
<dbReference type="RefSeq" id="WP_186922115.1">
    <property type="nucleotide sequence ID" value="NZ_JACOFW010000005.1"/>
</dbReference>
<dbReference type="Pfam" id="PF00149">
    <property type="entry name" value="Metallophos"/>
    <property type="match status" value="1"/>
</dbReference>